<dbReference type="Pfam" id="PF05050">
    <property type="entry name" value="Methyltransf_21"/>
    <property type="match status" value="1"/>
</dbReference>
<dbReference type="RefSeq" id="WP_043750049.1">
    <property type="nucleotide sequence ID" value="NZ_AQQX01000005.1"/>
</dbReference>
<comment type="caution">
    <text evidence="2">The sequence shown here is derived from an EMBL/GenBank/DDBJ whole genome shotgun (WGS) entry which is preliminary data.</text>
</comment>
<dbReference type="SUPFAM" id="SSF53335">
    <property type="entry name" value="S-adenosyl-L-methionine-dependent methyltransferases"/>
    <property type="match status" value="1"/>
</dbReference>
<organism evidence="2 3">
    <name type="scientific">Pseudooceanicola atlanticus</name>
    <dbReference type="NCBI Taxonomy" id="1461694"/>
    <lineage>
        <taxon>Bacteria</taxon>
        <taxon>Pseudomonadati</taxon>
        <taxon>Pseudomonadota</taxon>
        <taxon>Alphaproteobacteria</taxon>
        <taxon>Rhodobacterales</taxon>
        <taxon>Paracoccaceae</taxon>
        <taxon>Pseudooceanicola</taxon>
    </lineage>
</organism>
<evidence type="ECO:0000313" key="3">
    <source>
        <dbReference type="Proteomes" id="UP000030004"/>
    </source>
</evidence>
<name>A0A0A0EFT7_9RHOB</name>
<dbReference type="PANTHER" id="PTHR34203:SF15">
    <property type="entry name" value="SLL1173 PROTEIN"/>
    <property type="match status" value="1"/>
</dbReference>
<dbReference type="InterPro" id="IPR006342">
    <property type="entry name" value="FkbM_mtfrase"/>
</dbReference>
<protein>
    <recommendedName>
        <fullName evidence="1">Methyltransferase FkbM domain-containing protein</fullName>
    </recommendedName>
</protein>
<dbReference type="AlphaFoldDB" id="A0A0A0EFT7"/>
<dbReference type="InterPro" id="IPR029063">
    <property type="entry name" value="SAM-dependent_MTases_sf"/>
</dbReference>
<dbReference type="STRING" id="1461694.ATO9_13900"/>
<dbReference type="OrthoDB" id="4104638at2"/>
<dbReference type="Proteomes" id="UP000030004">
    <property type="component" value="Unassembled WGS sequence"/>
</dbReference>
<evidence type="ECO:0000313" key="2">
    <source>
        <dbReference type="EMBL" id="KGM48072.1"/>
    </source>
</evidence>
<dbReference type="eggNOG" id="COG0144">
    <property type="taxonomic scope" value="Bacteria"/>
</dbReference>
<reference evidence="2 3" key="1">
    <citation type="journal article" date="2015" name="Antonie Van Leeuwenhoek">
        <title>Pseudooceanicola atlanticus gen. nov. sp. nov., isolated from surface seawater of the Atlantic Ocean and reclassification of Oceanicola batsensis, Oceanicola marinus, Oceanicola nitratireducens, Oceanicola nanhaiensis, Oceanicola antarcticus and Oceanicola flagellatus, as Pseudooceanicola batsensis comb. nov., Pseudooceanicola marinus comb. nov., Pseudooceanicola nitratireducens comb. nov., Pseudooceanicola nanhaiensis comb. nov., Pseudooceanicola antarcticus comb. nov., and Pseudooceanicola flagellatus comb. nov.</title>
        <authorList>
            <person name="Lai Q."/>
            <person name="Li G."/>
            <person name="Liu X."/>
            <person name="Du Y."/>
            <person name="Sun F."/>
            <person name="Shao Z."/>
        </authorList>
    </citation>
    <scope>NUCLEOTIDE SEQUENCE [LARGE SCALE GENOMIC DNA]</scope>
    <source>
        <strain evidence="2 3">22II-s11g</strain>
    </source>
</reference>
<dbReference type="Gene3D" id="3.40.50.150">
    <property type="entry name" value="Vaccinia Virus protein VP39"/>
    <property type="match status" value="1"/>
</dbReference>
<sequence length="234" mass="26692">MDHKTDYKLKERIRFKLKRYLPGDEGALNARFDRWSRWRKTEARFKAAQAATEGKVAIDLGANIGEFTKVLAEKASFVYAFEPDPWTADLLRRNTAHLSNVEVVEAAASDKPGKMQIFRHRDYADNPEGLSQSSTLVPDSPDIDGATPVAEVEVIDFMAFLRDRDLQVGIMKVDIEGGEIALMNALFDSPERDRVDYVFCETHEVNYPKMRADFRALRKRAKGVQRPVVNLDWL</sequence>
<proteinExistence type="predicted"/>
<gene>
    <name evidence="2" type="ORF">ATO9_13900</name>
</gene>
<feature type="domain" description="Methyltransferase FkbM" evidence="1">
    <location>
        <begin position="59"/>
        <end position="218"/>
    </location>
</feature>
<keyword evidence="3" id="KW-1185">Reference proteome</keyword>
<dbReference type="InterPro" id="IPR052514">
    <property type="entry name" value="SAM-dependent_MTase"/>
</dbReference>
<accession>A0A0A0EFT7</accession>
<dbReference type="PANTHER" id="PTHR34203">
    <property type="entry name" value="METHYLTRANSFERASE, FKBM FAMILY PROTEIN"/>
    <property type="match status" value="1"/>
</dbReference>
<dbReference type="EMBL" id="AQQX01000005">
    <property type="protein sequence ID" value="KGM48072.1"/>
    <property type="molecule type" value="Genomic_DNA"/>
</dbReference>
<dbReference type="NCBIfam" id="TIGR01444">
    <property type="entry name" value="fkbM_fam"/>
    <property type="match status" value="1"/>
</dbReference>
<evidence type="ECO:0000259" key="1">
    <source>
        <dbReference type="Pfam" id="PF05050"/>
    </source>
</evidence>